<keyword evidence="6" id="KW-0175">Coiled coil</keyword>
<gene>
    <name evidence="10" type="ORF">FJR48_03880</name>
</gene>
<organism evidence="10 11">
    <name type="scientific">Sulfurimonas lithotrophica</name>
    <dbReference type="NCBI Taxonomy" id="2590022"/>
    <lineage>
        <taxon>Bacteria</taxon>
        <taxon>Pseudomonadati</taxon>
        <taxon>Campylobacterota</taxon>
        <taxon>Epsilonproteobacteria</taxon>
        <taxon>Campylobacterales</taxon>
        <taxon>Sulfurimonadaceae</taxon>
        <taxon>Sulfurimonas</taxon>
    </lineage>
</organism>
<evidence type="ECO:0000256" key="7">
    <source>
        <dbReference type="SAM" id="Phobius"/>
    </source>
</evidence>
<feature type="domain" description="Polysaccharide chain length determinant N-terminal" evidence="8">
    <location>
        <begin position="14"/>
        <end position="94"/>
    </location>
</feature>
<dbReference type="GO" id="GO:0005886">
    <property type="term" value="C:plasma membrane"/>
    <property type="evidence" value="ECO:0007669"/>
    <property type="project" value="UniProtKB-SubCell"/>
</dbReference>
<evidence type="ECO:0008006" key="12">
    <source>
        <dbReference type="Google" id="ProtNLM"/>
    </source>
</evidence>
<evidence type="ECO:0000259" key="9">
    <source>
        <dbReference type="Pfam" id="PF13807"/>
    </source>
</evidence>
<keyword evidence="11" id="KW-1185">Reference proteome</keyword>
<feature type="domain" description="Tyrosine-protein kinase G-rich" evidence="9">
    <location>
        <begin position="275"/>
        <end position="316"/>
    </location>
</feature>
<dbReference type="InterPro" id="IPR032807">
    <property type="entry name" value="GNVR"/>
</dbReference>
<keyword evidence="4 7" id="KW-1133">Transmembrane helix</keyword>
<dbReference type="PANTHER" id="PTHR32309">
    <property type="entry name" value="TYROSINE-PROTEIN KINASE"/>
    <property type="match status" value="1"/>
</dbReference>
<keyword evidence="2" id="KW-1003">Cell membrane</keyword>
<dbReference type="EMBL" id="CP043617">
    <property type="protein sequence ID" value="QFR48904.1"/>
    <property type="molecule type" value="Genomic_DNA"/>
</dbReference>
<protein>
    <recommendedName>
        <fullName evidence="12">Lipopolysaccharide biosynthesis protein</fullName>
    </recommendedName>
</protein>
<dbReference type="KEGG" id="sulg:FJR48_03880"/>
<evidence type="ECO:0000256" key="5">
    <source>
        <dbReference type="ARBA" id="ARBA00023136"/>
    </source>
</evidence>
<dbReference type="Pfam" id="PF13807">
    <property type="entry name" value="GNVR"/>
    <property type="match status" value="1"/>
</dbReference>
<feature type="transmembrane region" description="Helical" evidence="7">
    <location>
        <begin position="297"/>
        <end position="317"/>
    </location>
</feature>
<dbReference type="RefSeq" id="WP_152306847.1">
    <property type="nucleotide sequence ID" value="NZ_CP043617.1"/>
</dbReference>
<dbReference type="Pfam" id="PF02706">
    <property type="entry name" value="Wzz"/>
    <property type="match status" value="1"/>
</dbReference>
<dbReference type="PANTHER" id="PTHR32309:SF13">
    <property type="entry name" value="FERRIC ENTEROBACTIN TRANSPORT PROTEIN FEPE"/>
    <property type="match status" value="1"/>
</dbReference>
<feature type="coiled-coil region" evidence="6">
    <location>
        <begin position="181"/>
        <end position="215"/>
    </location>
</feature>
<sequence length="331" mass="38678">MQENQVNQNIYQEDEIDLKELVRTLWVKKTFIIIFTTIITLLAITYAFFAPKVYEAKVIFKIGEYKQIVNNDDKNTNTVTVTIANASELTQELEILYIDLYKNVKDREAKIDKVGLLKRQKNLFEVVALGNSNNSVTKELKKILKYVQEKHIKILNDIKNIRESQIEQLYSRLIILKTKTLPTLKDRIDRYNANIQIYEQNFKDVQNNIKKIKNKNPTLATIQINEQKYLADMLITLHDSLEELEAKKDNIELIEIAKIEEELNTLKSLMEPHNYKNTDVIGDIMTNDSPVKPKKKLIVIVAFVTGFILSIFLVFFMEFIRGFREEKAEQV</sequence>
<keyword evidence="5 7" id="KW-0472">Membrane</keyword>
<evidence type="ECO:0000256" key="4">
    <source>
        <dbReference type="ARBA" id="ARBA00022989"/>
    </source>
</evidence>
<dbReference type="InterPro" id="IPR003856">
    <property type="entry name" value="LPS_length_determ_N"/>
</dbReference>
<proteinExistence type="predicted"/>
<keyword evidence="3 7" id="KW-0812">Transmembrane</keyword>
<evidence type="ECO:0000256" key="3">
    <source>
        <dbReference type="ARBA" id="ARBA00022692"/>
    </source>
</evidence>
<dbReference type="InterPro" id="IPR050445">
    <property type="entry name" value="Bact_polysacc_biosynth/exp"/>
</dbReference>
<evidence type="ECO:0000259" key="8">
    <source>
        <dbReference type="Pfam" id="PF02706"/>
    </source>
</evidence>
<comment type="subcellular location">
    <subcellularLocation>
        <location evidence="1">Cell membrane</location>
        <topology evidence="1">Multi-pass membrane protein</topology>
    </subcellularLocation>
</comment>
<reference evidence="10 11" key="1">
    <citation type="submission" date="2019-09" db="EMBL/GenBank/DDBJ databases">
        <title>Sulfurimonas gotlandica sp. nov., a chemoautotrophic and psychrotolerant epsilonproteobacterium isolated from a pelagic redoxcline, and an emended description of the genus Sulfurimonas.</title>
        <authorList>
            <person name="Wang S."/>
            <person name="Jiang L."/>
            <person name="Shao S."/>
        </authorList>
    </citation>
    <scope>NUCLEOTIDE SEQUENCE [LARGE SCALE GENOMIC DNA]</scope>
    <source>
        <strain evidence="10 11">GYSZ_1</strain>
    </source>
</reference>
<evidence type="ECO:0000313" key="10">
    <source>
        <dbReference type="EMBL" id="QFR48904.1"/>
    </source>
</evidence>
<dbReference type="OrthoDB" id="5349172at2"/>
<evidence type="ECO:0000256" key="6">
    <source>
        <dbReference type="SAM" id="Coils"/>
    </source>
</evidence>
<dbReference type="GO" id="GO:0004713">
    <property type="term" value="F:protein tyrosine kinase activity"/>
    <property type="evidence" value="ECO:0007669"/>
    <property type="project" value="TreeGrafter"/>
</dbReference>
<name>A0A5P8NZP9_9BACT</name>
<feature type="transmembrane region" description="Helical" evidence="7">
    <location>
        <begin position="30"/>
        <end position="49"/>
    </location>
</feature>
<dbReference type="AlphaFoldDB" id="A0A5P8NZP9"/>
<dbReference type="Proteomes" id="UP000326944">
    <property type="component" value="Chromosome"/>
</dbReference>
<accession>A0A5P8NZP9</accession>
<evidence type="ECO:0000313" key="11">
    <source>
        <dbReference type="Proteomes" id="UP000326944"/>
    </source>
</evidence>
<evidence type="ECO:0000256" key="1">
    <source>
        <dbReference type="ARBA" id="ARBA00004651"/>
    </source>
</evidence>
<evidence type="ECO:0000256" key="2">
    <source>
        <dbReference type="ARBA" id="ARBA00022475"/>
    </source>
</evidence>